<protein>
    <recommendedName>
        <fullName evidence="3">Carboxylic ester hydrolase</fullName>
        <ecNumber evidence="3">3.1.1.-</ecNumber>
    </recommendedName>
</protein>
<evidence type="ECO:0000313" key="7">
    <source>
        <dbReference type="Proteomes" id="UP001321749"/>
    </source>
</evidence>
<comment type="similarity">
    <text evidence="1 3">Belongs to the type-B carboxylesterase/lipase family.</text>
</comment>
<dbReference type="Pfam" id="PF00135">
    <property type="entry name" value="COesterase"/>
    <property type="match status" value="1"/>
</dbReference>
<comment type="caution">
    <text evidence="6">The sequence shown here is derived from an EMBL/GenBank/DDBJ whole genome shotgun (WGS) entry which is preliminary data.</text>
</comment>
<evidence type="ECO:0000313" key="6">
    <source>
        <dbReference type="EMBL" id="KAK4466447.1"/>
    </source>
</evidence>
<evidence type="ECO:0000256" key="1">
    <source>
        <dbReference type="ARBA" id="ARBA00005964"/>
    </source>
</evidence>
<dbReference type="InterPro" id="IPR050309">
    <property type="entry name" value="Type-B_Carboxylest/Lipase"/>
</dbReference>
<dbReference type="PANTHER" id="PTHR11559">
    <property type="entry name" value="CARBOXYLESTERASE"/>
    <property type="match status" value="1"/>
</dbReference>
<dbReference type="EC" id="3.1.1.-" evidence="3"/>
<dbReference type="Gene3D" id="3.40.50.1820">
    <property type="entry name" value="alpha/beta hydrolase"/>
    <property type="match status" value="1"/>
</dbReference>
<keyword evidence="2 3" id="KW-0378">Hydrolase</keyword>
<gene>
    <name evidence="6" type="ORF">QBC42DRAFT_293267</name>
</gene>
<keyword evidence="3" id="KW-0732">Signal</keyword>
<dbReference type="AlphaFoldDB" id="A0AAV9I4T2"/>
<name>A0AAV9I4T2_9PEZI</name>
<dbReference type="GO" id="GO:0016787">
    <property type="term" value="F:hydrolase activity"/>
    <property type="evidence" value="ECO:0007669"/>
    <property type="project" value="UniProtKB-KW"/>
</dbReference>
<feature type="region of interest" description="Disordered" evidence="4">
    <location>
        <begin position="499"/>
        <end position="523"/>
    </location>
</feature>
<reference evidence="6" key="1">
    <citation type="journal article" date="2023" name="Mol. Phylogenet. Evol.">
        <title>Genome-scale phylogeny and comparative genomics of the fungal order Sordariales.</title>
        <authorList>
            <person name="Hensen N."/>
            <person name="Bonometti L."/>
            <person name="Westerberg I."/>
            <person name="Brannstrom I.O."/>
            <person name="Guillou S."/>
            <person name="Cros-Aarteil S."/>
            <person name="Calhoun S."/>
            <person name="Haridas S."/>
            <person name="Kuo A."/>
            <person name="Mondo S."/>
            <person name="Pangilinan J."/>
            <person name="Riley R."/>
            <person name="LaButti K."/>
            <person name="Andreopoulos B."/>
            <person name="Lipzen A."/>
            <person name="Chen C."/>
            <person name="Yan M."/>
            <person name="Daum C."/>
            <person name="Ng V."/>
            <person name="Clum A."/>
            <person name="Steindorff A."/>
            <person name="Ohm R.A."/>
            <person name="Martin F."/>
            <person name="Silar P."/>
            <person name="Natvig D.O."/>
            <person name="Lalanne C."/>
            <person name="Gautier V."/>
            <person name="Ament-Velasquez S.L."/>
            <person name="Kruys A."/>
            <person name="Hutchinson M.I."/>
            <person name="Powell A.J."/>
            <person name="Barry K."/>
            <person name="Miller A.N."/>
            <person name="Grigoriev I.V."/>
            <person name="Debuchy R."/>
            <person name="Gladieux P."/>
            <person name="Hiltunen Thoren M."/>
            <person name="Johannesson H."/>
        </authorList>
    </citation>
    <scope>NUCLEOTIDE SEQUENCE</scope>
    <source>
        <strain evidence="6">PSN324</strain>
    </source>
</reference>
<accession>A0AAV9I4T2</accession>
<dbReference type="InterPro" id="IPR029058">
    <property type="entry name" value="AB_hydrolase_fold"/>
</dbReference>
<dbReference type="EMBL" id="MU864931">
    <property type="protein sequence ID" value="KAK4466447.1"/>
    <property type="molecule type" value="Genomic_DNA"/>
</dbReference>
<dbReference type="InterPro" id="IPR019826">
    <property type="entry name" value="Carboxylesterase_B_AS"/>
</dbReference>
<feature type="domain" description="Carboxylesterase type B" evidence="5">
    <location>
        <begin position="27"/>
        <end position="538"/>
    </location>
</feature>
<keyword evidence="7" id="KW-1185">Reference proteome</keyword>
<reference evidence="6" key="2">
    <citation type="submission" date="2023-06" db="EMBL/GenBank/DDBJ databases">
        <authorList>
            <consortium name="Lawrence Berkeley National Laboratory"/>
            <person name="Mondo S.J."/>
            <person name="Hensen N."/>
            <person name="Bonometti L."/>
            <person name="Westerberg I."/>
            <person name="Brannstrom I.O."/>
            <person name="Guillou S."/>
            <person name="Cros-Aarteil S."/>
            <person name="Calhoun S."/>
            <person name="Haridas S."/>
            <person name="Kuo A."/>
            <person name="Pangilinan J."/>
            <person name="Riley R."/>
            <person name="Labutti K."/>
            <person name="Andreopoulos B."/>
            <person name="Lipzen A."/>
            <person name="Chen C."/>
            <person name="Yanf M."/>
            <person name="Daum C."/>
            <person name="Ng V."/>
            <person name="Clum A."/>
            <person name="Steindorff A."/>
            <person name="Ohm R."/>
            <person name="Martin F."/>
            <person name="Silar P."/>
            <person name="Natvig D."/>
            <person name="Lalanne C."/>
            <person name="Gautier V."/>
            <person name="Ament-Velasquez S.L."/>
            <person name="Kruys A."/>
            <person name="Hutchinson M.I."/>
            <person name="Powell A.J."/>
            <person name="Barry K."/>
            <person name="Miller A.N."/>
            <person name="Grigoriev I.V."/>
            <person name="Debuchy R."/>
            <person name="Gladieux P."/>
            <person name="Thoren M.H."/>
            <person name="Johannesson H."/>
        </authorList>
    </citation>
    <scope>NUCLEOTIDE SEQUENCE</scope>
    <source>
        <strain evidence="6">PSN324</strain>
    </source>
</reference>
<sequence length="593" mass="63637">MFWNFLLLGFLPLFHAAEHDAPSPDLTVDLGYGLYTGVYNASTSLNVWKGIRFAAPPLGKLRWQAPERPAADRTPAVADKFGPACPQVLSNTPGANLVFVPGDEDCLFLNVYSPAANASSGGSGSLLPVKVVIHGGGYGLGDGATDMSGFIKGSGHGLVVVTIQYRLGAFGFLASPEIRSRGALNAGILDQRFALEWVQEHIHKFRGDPERVTIAGLSAGGGSVLLHAIANDGRDGTRLFKNLIAASPWVPTQPYYNDTVPTRHYYDFSSLAGCPSRGAVFECLVSKDSLVLQYAAHLVSTNPPTPYGNWAFMPVTDGSYISGPPSVVLKRGQMNGLRVLVGNNANEGSLIPPGNIVTQDDLIAWLKQSFPSLSQANITNILEAYPSAEVPTNANATGYETSGYGPGTAVNISQVATGQQQRCYNIYAEAAVICPSYWIASAFHGGNKAAYHYQYSVPFALHGADLSAYYGPPTENQGPDLVNAFRKIYGNFVISDDPSISDRDANGPSSLNTNAPNPASNWPRWTEDNPALLNLNQTGGVPYTAISLIGKPVTQFRDPGLRNNFTLANAYAWEGGRGRRCQFWRDLSPYVPQ</sequence>
<dbReference type="PROSITE" id="PS00941">
    <property type="entry name" value="CARBOXYLESTERASE_B_2"/>
    <property type="match status" value="1"/>
</dbReference>
<feature type="chain" id="PRO_5043100062" description="Carboxylic ester hydrolase" evidence="3">
    <location>
        <begin position="17"/>
        <end position="593"/>
    </location>
</feature>
<organism evidence="6 7">
    <name type="scientific">Cladorrhinum samala</name>
    <dbReference type="NCBI Taxonomy" id="585594"/>
    <lineage>
        <taxon>Eukaryota</taxon>
        <taxon>Fungi</taxon>
        <taxon>Dikarya</taxon>
        <taxon>Ascomycota</taxon>
        <taxon>Pezizomycotina</taxon>
        <taxon>Sordariomycetes</taxon>
        <taxon>Sordariomycetidae</taxon>
        <taxon>Sordariales</taxon>
        <taxon>Podosporaceae</taxon>
        <taxon>Cladorrhinum</taxon>
    </lineage>
</organism>
<feature type="signal peptide" evidence="3">
    <location>
        <begin position="1"/>
        <end position="16"/>
    </location>
</feature>
<dbReference type="PROSITE" id="PS00122">
    <property type="entry name" value="CARBOXYLESTERASE_B_1"/>
    <property type="match status" value="1"/>
</dbReference>
<dbReference type="Proteomes" id="UP001321749">
    <property type="component" value="Unassembled WGS sequence"/>
</dbReference>
<evidence type="ECO:0000256" key="3">
    <source>
        <dbReference type="RuleBase" id="RU361235"/>
    </source>
</evidence>
<dbReference type="InterPro" id="IPR002018">
    <property type="entry name" value="CarbesteraseB"/>
</dbReference>
<dbReference type="InterPro" id="IPR019819">
    <property type="entry name" value="Carboxylesterase_B_CS"/>
</dbReference>
<proteinExistence type="inferred from homology"/>
<feature type="compositionally biased region" description="Polar residues" evidence="4">
    <location>
        <begin position="507"/>
        <end position="520"/>
    </location>
</feature>
<evidence type="ECO:0000256" key="2">
    <source>
        <dbReference type="ARBA" id="ARBA00022801"/>
    </source>
</evidence>
<evidence type="ECO:0000259" key="5">
    <source>
        <dbReference type="Pfam" id="PF00135"/>
    </source>
</evidence>
<evidence type="ECO:0000256" key="4">
    <source>
        <dbReference type="SAM" id="MobiDB-lite"/>
    </source>
</evidence>
<dbReference type="SUPFAM" id="SSF53474">
    <property type="entry name" value="alpha/beta-Hydrolases"/>
    <property type="match status" value="1"/>
</dbReference>